<sequence length="231" mass="25742">MSAILYGTVISLYLFCCHSVLNSQKNYSAWKKWFLLGYASILFSLSTIAVVEDIRSFLFLMACQTGNGIFDFIPSYVVLPLGIWAADIFMMWHCVVLYRGTSHILRIILYSVIVLLLLASIVSGSFLLATNLAQIQIESLLALISISFIINISLSIMISVQICQHQRNIMEVLGSSHGVLYTHIIILFVESCGLIAAWNLVCLIFIAGSISGFEIPLALLPHILTWFTLKD</sequence>
<dbReference type="OrthoDB" id="3267806at2759"/>
<feature type="transmembrane region" description="Helical" evidence="1">
    <location>
        <begin position="140"/>
        <end position="160"/>
    </location>
</feature>
<dbReference type="Proteomes" id="UP000724874">
    <property type="component" value="Unassembled WGS sequence"/>
</dbReference>
<accession>A0A9P5NGU1</accession>
<reference evidence="2" key="1">
    <citation type="submission" date="2020-11" db="EMBL/GenBank/DDBJ databases">
        <authorList>
            <consortium name="DOE Joint Genome Institute"/>
            <person name="Ahrendt S."/>
            <person name="Riley R."/>
            <person name="Andreopoulos W."/>
            <person name="LaButti K."/>
            <person name="Pangilinan J."/>
            <person name="Ruiz-duenas F.J."/>
            <person name="Barrasa J.M."/>
            <person name="Sanchez-Garcia M."/>
            <person name="Camarero S."/>
            <person name="Miyauchi S."/>
            <person name="Serrano A."/>
            <person name="Linde D."/>
            <person name="Babiker R."/>
            <person name="Drula E."/>
            <person name="Ayuso-Fernandez I."/>
            <person name="Pacheco R."/>
            <person name="Padilla G."/>
            <person name="Ferreira P."/>
            <person name="Barriuso J."/>
            <person name="Kellner H."/>
            <person name="Castanera R."/>
            <person name="Alfaro M."/>
            <person name="Ramirez L."/>
            <person name="Pisabarro A.G."/>
            <person name="Kuo A."/>
            <person name="Tritt A."/>
            <person name="Lipzen A."/>
            <person name="He G."/>
            <person name="Yan M."/>
            <person name="Ng V."/>
            <person name="Cullen D."/>
            <person name="Martin F."/>
            <person name="Rosso M.-N."/>
            <person name="Henrissat B."/>
            <person name="Hibbett D."/>
            <person name="Martinez A.T."/>
            <person name="Grigoriev I.V."/>
        </authorList>
    </citation>
    <scope>NUCLEOTIDE SEQUENCE</scope>
    <source>
        <strain evidence="2">AH 44721</strain>
    </source>
</reference>
<feature type="transmembrane region" description="Helical" evidence="1">
    <location>
        <begin position="195"/>
        <end position="220"/>
    </location>
</feature>
<dbReference type="AlphaFoldDB" id="A0A9P5NGU1"/>
<keyword evidence="1" id="KW-0472">Membrane</keyword>
<evidence type="ECO:0000313" key="2">
    <source>
        <dbReference type="EMBL" id="KAF8885407.1"/>
    </source>
</evidence>
<feature type="transmembrane region" description="Helical" evidence="1">
    <location>
        <begin position="107"/>
        <end position="128"/>
    </location>
</feature>
<keyword evidence="3" id="KW-1185">Reference proteome</keyword>
<keyword evidence="1" id="KW-0812">Transmembrane</keyword>
<gene>
    <name evidence="2" type="ORF">CPB84DRAFT_1750200</name>
</gene>
<protein>
    <submittedName>
        <fullName evidence="2">Uncharacterized protein</fullName>
    </submittedName>
</protein>
<feature type="transmembrane region" description="Helical" evidence="1">
    <location>
        <begin position="6"/>
        <end position="21"/>
    </location>
</feature>
<evidence type="ECO:0000313" key="3">
    <source>
        <dbReference type="Proteomes" id="UP000724874"/>
    </source>
</evidence>
<comment type="caution">
    <text evidence="2">The sequence shown here is derived from an EMBL/GenBank/DDBJ whole genome shotgun (WGS) entry which is preliminary data.</text>
</comment>
<organism evidence="2 3">
    <name type="scientific">Gymnopilus junonius</name>
    <name type="common">Spectacular rustgill mushroom</name>
    <name type="synonym">Gymnopilus spectabilis subsp. junonius</name>
    <dbReference type="NCBI Taxonomy" id="109634"/>
    <lineage>
        <taxon>Eukaryota</taxon>
        <taxon>Fungi</taxon>
        <taxon>Dikarya</taxon>
        <taxon>Basidiomycota</taxon>
        <taxon>Agaricomycotina</taxon>
        <taxon>Agaricomycetes</taxon>
        <taxon>Agaricomycetidae</taxon>
        <taxon>Agaricales</taxon>
        <taxon>Agaricineae</taxon>
        <taxon>Hymenogastraceae</taxon>
        <taxon>Gymnopilus</taxon>
    </lineage>
</organism>
<feature type="transmembrane region" description="Helical" evidence="1">
    <location>
        <begin position="33"/>
        <end position="51"/>
    </location>
</feature>
<name>A0A9P5NGU1_GYMJU</name>
<proteinExistence type="predicted"/>
<dbReference type="EMBL" id="JADNYJ010000102">
    <property type="protein sequence ID" value="KAF8885407.1"/>
    <property type="molecule type" value="Genomic_DNA"/>
</dbReference>
<keyword evidence="1" id="KW-1133">Transmembrane helix</keyword>
<evidence type="ECO:0000256" key="1">
    <source>
        <dbReference type="SAM" id="Phobius"/>
    </source>
</evidence>
<feature type="transmembrane region" description="Helical" evidence="1">
    <location>
        <begin position="76"/>
        <end position="95"/>
    </location>
</feature>